<dbReference type="SUPFAM" id="SSF88659">
    <property type="entry name" value="Sigma3 and sigma4 domains of RNA polymerase sigma factors"/>
    <property type="match status" value="1"/>
</dbReference>
<dbReference type="Proteomes" id="UP001344906">
    <property type="component" value="Unassembled WGS sequence"/>
</dbReference>
<evidence type="ECO:0008006" key="3">
    <source>
        <dbReference type="Google" id="ProtNLM"/>
    </source>
</evidence>
<dbReference type="Gene3D" id="1.10.10.10">
    <property type="entry name" value="Winged helix-like DNA-binding domain superfamily/Winged helix DNA-binding domain"/>
    <property type="match status" value="1"/>
</dbReference>
<organism evidence="1 2">
    <name type="scientific">Dictyobacter halimunensis</name>
    <dbReference type="NCBI Taxonomy" id="3026934"/>
    <lineage>
        <taxon>Bacteria</taxon>
        <taxon>Bacillati</taxon>
        <taxon>Chloroflexota</taxon>
        <taxon>Ktedonobacteria</taxon>
        <taxon>Ktedonobacterales</taxon>
        <taxon>Dictyobacteraceae</taxon>
        <taxon>Dictyobacter</taxon>
    </lineage>
</organism>
<dbReference type="InterPro" id="IPR013324">
    <property type="entry name" value="RNA_pol_sigma_r3/r4-like"/>
</dbReference>
<dbReference type="EMBL" id="BSRI01000002">
    <property type="protein sequence ID" value="GLV57198.1"/>
    <property type="molecule type" value="Genomic_DNA"/>
</dbReference>
<comment type="caution">
    <text evidence="1">The sequence shown here is derived from an EMBL/GenBank/DDBJ whole genome shotgun (WGS) entry which is preliminary data.</text>
</comment>
<dbReference type="InterPro" id="IPR036388">
    <property type="entry name" value="WH-like_DNA-bd_sf"/>
</dbReference>
<protein>
    <recommendedName>
        <fullName evidence="3">RNA polymerase sigma factor 70 region 4 type 2 domain-containing protein</fullName>
    </recommendedName>
</protein>
<name>A0ABQ6FXI6_9CHLR</name>
<evidence type="ECO:0000313" key="2">
    <source>
        <dbReference type="Proteomes" id="UP001344906"/>
    </source>
</evidence>
<accession>A0ABQ6FXI6</accession>
<evidence type="ECO:0000313" key="1">
    <source>
        <dbReference type="EMBL" id="GLV57198.1"/>
    </source>
</evidence>
<gene>
    <name evidence="1" type="ORF">KDH_40350</name>
</gene>
<keyword evidence="2" id="KW-1185">Reference proteome</keyword>
<reference evidence="1 2" key="1">
    <citation type="submission" date="2023-02" db="EMBL/GenBank/DDBJ databases">
        <title>Dictyobacter halimunensis sp. nov., a new member of the class Ktedonobacteria from forest soil in a geothermal area.</title>
        <authorList>
            <person name="Rachmania M.K."/>
            <person name="Ningsih F."/>
            <person name="Sakai Y."/>
            <person name="Yabe S."/>
            <person name="Yokota A."/>
            <person name="Sjamsuridzal W."/>
        </authorList>
    </citation>
    <scope>NUCLEOTIDE SEQUENCE [LARGE SCALE GENOMIC DNA]</scope>
    <source>
        <strain evidence="1 2">S3.2.2.5</strain>
    </source>
</reference>
<proteinExistence type="predicted"/>
<sequence length="63" mass="6754">MYDPAPGPEDAALSDEQGQIISLAPGTIAEEYRSTILVRFYAGLGLKEIAQVTGAMEVGHTFR</sequence>